<dbReference type="STRING" id="329726.AM1_0196"/>
<reference evidence="1 2" key="1">
    <citation type="journal article" date="2008" name="Proc. Natl. Acad. Sci. U.S.A.">
        <title>Niche adaptation and genome expansion in the chlorophyll d-producing cyanobacterium Acaryochloris marina.</title>
        <authorList>
            <person name="Swingley W.D."/>
            <person name="Chen M."/>
            <person name="Cheung P.C."/>
            <person name="Conrad A.L."/>
            <person name="Dejesa L.C."/>
            <person name="Hao J."/>
            <person name="Honchak B.M."/>
            <person name="Karbach L.E."/>
            <person name="Kurdoglu A."/>
            <person name="Lahiri S."/>
            <person name="Mastrian S.D."/>
            <person name="Miyashita H."/>
            <person name="Page L."/>
            <person name="Ramakrishna P."/>
            <person name="Satoh S."/>
            <person name="Sattley W.M."/>
            <person name="Shimada Y."/>
            <person name="Taylor H.L."/>
            <person name="Tomo T."/>
            <person name="Tsuchiya T."/>
            <person name="Wang Z.T."/>
            <person name="Raymond J."/>
            <person name="Mimuro M."/>
            <person name="Blankenship R.E."/>
            <person name="Touchman J.W."/>
        </authorList>
    </citation>
    <scope>NUCLEOTIDE SEQUENCE [LARGE SCALE GENOMIC DNA]</scope>
    <source>
        <strain evidence="2">MBIC 11017</strain>
    </source>
</reference>
<dbReference type="OrthoDB" id="9255579at2"/>
<dbReference type="InterPro" id="IPR017853">
    <property type="entry name" value="GH"/>
</dbReference>
<dbReference type="SUPFAM" id="SSF51445">
    <property type="entry name" value="(Trans)glycosidases"/>
    <property type="match status" value="1"/>
</dbReference>
<gene>
    <name evidence="1" type="ordered locus">AM1_0196</name>
</gene>
<organism evidence="1 2">
    <name type="scientific">Acaryochloris marina (strain MBIC 11017)</name>
    <dbReference type="NCBI Taxonomy" id="329726"/>
    <lineage>
        <taxon>Bacteria</taxon>
        <taxon>Bacillati</taxon>
        <taxon>Cyanobacteriota</taxon>
        <taxon>Cyanophyceae</taxon>
        <taxon>Acaryochloridales</taxon>
        <taxon>Acaryochloridaceae</taxon>
        <taxon>Acaryochloris</taxon>
    </lineage>
</organism>
<name>B0C7M2_ACAM1</name>
<dbReference type="Gene3D" id="3.20.20.80">
    <property type="entry name" value="Glycosidases"/>
    <property type="match status" value="1"/>
</dbReference>
<sequence length="392" mass="45280">MQISKGANYLWGLLVITLLVVVSASHLATKNMSHPHPKQRYFYQGFIYQPYDWSDEAFEETFRVIGENSDIIGFYFDGFVPWNEAAAKKTYHPVQEQEIQKRINGIKPHQKIFLGTSLLGSDRVSLSGYLGEYEVPRTGKWKDKTFDDPEVIAAYLHWCRDLITRFQPDYFMYVAEVDSGLVNVDDPRFQSLLRSVKQIYPVLKREFPSLPILIEFVLENDEQMSKRSEVTQSLLPYTDMYAVSTFPFIMTGGNPADIPKDWFSRAKEIAPNKPFAVVETNFLAEDFYHPTQGIPIPFRKKRLLIPAREKWQAAYIEFLLSEAHRLEAEFVLHWGYRDLDQLQAKLDGTGGAFDSNIHGFASLSKDCGLIDEKGRPRPSFNVWQRWLSLPKV</sequence>
<proteinExistence type="predicted"/>
<evidence type="ECO:0000313" key="1">
    <source>
        <dbReference type="EMBL" id="ABW25282.1"/>
    </source>
</evidence>
<dbReference type="HOGENOM" id="CLU_741501_0_0_3"/>
<dbReference type="KEGG" id="amr:AM1_0196"/>
<evidence type="ECO:0000313" key="2">
    <source>
        <dbReference type="Proteomes" id="UP000000268"/>
    </source>
</evidence>
<dbReference type="EMBL" id="CP000828">
    <property type="protein sequence ID" value="ABW25282.1"/>
    <property type="molecule type" value="Genomic_DNA"/>
</dbReference>
<dbReference type="AlphaFoldDB" id="B0C7M2"/>
<dbReference type="RefSeq" id="WP_012160893.1">
    <property type="nucleotide sequence ID" value="NC_009925.1"/>
</dbReference>
<dbReference type="Proteomes" id="UP000000268">
    <property type="component" value="Chromosome"/>
</dbReference>
<accession>B0C7M2</accession>
<dbReference type="eggNOG" id="ENOG50335CV">
    <property type="taxonomic scope" value="Bacteria"/>
</dbReference>
<protein>
    <submittedName>
        <fullName evidence="1">Uncharacterized protein</fullName>
    </submittedName>
</protein>
<keyword evidence="2" id="KW-1185">Reference proteome</keyword>